<dbReference type="EMBL" id="QQAH01000019">
    <property type="protein sequence ID" value="RDD80253.1"/>
    <property type="molecule type" value="Genomic_DNA"/>
</dbReference>
<dbReference type="AlphaFoldDB" id="A0A369UIS5"/>
<accession>A0A369UIS5</accession>
<dbReference type="Proteomes" id="UP000253782">
    <property type="component" value="Unassembled WGS sequence"/>
</dbReference>
<proteinExistence type="predicted"/>
<dbReference type="OrthoDB" id="6191870at2"/>
<sequence>MLRKDMRALLFSVLALASASASAEDYYYVLSAVPPLADIHYPSPDAACHAAYDYQTTGPMQSLGFTVVFPYKDPTITLSQPPKYLIYGCVIGGQNPKTGEVATPSYGITRKGDGCTPKQTYNPQTGYCESPDQDQARKELGDPSDPLVSGIVSCGDPINAGIGNLFESETDYQDSDGELRYVRNYNSAKAGWLRSYTTSLYIDSKGLSITFEDGRSSLFTLSNGVATPEATELGAMTQVNGLWVYTSPTNEQFSFDAQGHLTRWQQANGLAQTLTYGTAANGDVITTITDSRGHTLQFTRSNYGVPKGFVANGLAVAYTFDTSSRLTTVTRTWPGHTATRTYAYEDTHNPRLLTGIIDERGVRYATWTYDAQGRALSSEHAKGAEKTTMTYNSDGSTTVTNALGNTAVYTYQVIQGVKRVTAIQGSPAAGCPASNSSYTYTANGQVQTKTDALGHVTAYTYDTLGRELTRIEAQGTPQERTTTTTWYDTRFLPKTVTTSDRVTTYTYDTQGRLQSTSVHAIKG</sequence>
<feature type="region of interest" description="Disordered" evidence="1">
    <location>
        <begin position="112"/>
        <end position="143"/>
    </location>
</feature>
<dbReference type="InterPro" id="IPR006530">
    <property type="entry name" value="YD"/>
</dbReference>
<evidence type="ECO:0000259" key="3">
    <source>
        <dbReference type="Pfam" id="PF20148"/>
    </source>
</evidence>
<name>A0A369UIS5_9GAMM</name>
<feature type="signal peptide" evidence="2">
    <location>
        <begin position="1"/>
        <end position="23"/>
    </location>
</feature>
<keyword evidence="2" id="KW-0732">Signal</keyword>
<evidence type="ECO:0000256" key="1">
    <source>
        <dbReference type="SAM" id="MobiDB-lite"/>
    </source>
</evidence>
<dbReference type="Pfam" id="PF05593">
    <property type="entry name" value="RHS_repeat"/>
    <property type="match status" value="1"/>
</dbReference>
<keyword evidence="5" id="KW-1185">Reference proteome</keyword>
<protein>
    <submittedName>
        <fullName evidence="4">RHS repeat protein</fullName>
    </submittedName>
</protein>
<dbReference type="Gene3D" id="2.180.10.10">
    <property type="entry name" value="RHS repeat-associated core"/>
    <property type="match status" value="1"/>
</dbReference>
<dbReference type="NCBIfam" id="TIGR01643">
    <property type="entry name" value="YD_repeat_2x"/>
    <property type="match status" value="1"/>
</dbReference>
<dbReference type="PANTHER" id="PTHR32305">
    <property type="match status" value="1"/>
</dbReference>
<feature type="chain" id="PRO_5016686420" evidence="2">
    <location>
        <begin position="24"/>
        <end position="523"/>
    </location>
</feature>
<gene>
    <name evidence="4" type="ORF">DVJ77_18280</name>
</gene>
<comment type="caution">
    <text evidence="4">The sequence shown here is derived from an EMBL/GenBank/DDBJ whole genome shotgun (WGS) entry which is preliminary data.</text>
</comment>
<evidence type="ECO:0000256" key="2">
    <source>
        <dbReference type="SAM" id="SignalP"/>
    </source>
</evidence>
<evidence type="ECO:0000313" key="5">
    <source>
        <dbReference type="Proteomes" id="UP000253782"/>
    </source>
</evidence>
<organism evidence="4 5">
    <name type="scientific">Dyella tabacisoli</name>
    <dbReference type="NCBI Taxonomy" id="2282381"/>
    <lineage>
        <taxon>Bacteria</taxon>
        <taxon>Pseudomonadati</taxon>
        <taxon>Pseudomonadota</taxon>
        <taxon>Gammaproteobacteria</taxon>
        <taxon>Lysobacterales</taxon>
        <taxon>Rhodanobacteraceae</taxon>
        <taxon>Dyella</taxon>
    </lineage>
</organism>
<feature type="compositionally biased region" description="Polar residues" evidence="1">
    <location>
        <begin position="117"/>
        <end position="127"/>
    </location>
</feature>
<evidence type="ECO:0000313" key="4">
    <source>
        <dbReference type="EMBL" id="RDD80253.1"/>
    </source>
</evidence>
<dbReference type="InterPro" id="IPR045351">
    <property type="entry name" value="DUF6531"/>
</dbReference>
<dbReference type="Pfam" id="PF20148">
    <property type="entry name" value="DUF6531"/>
    <property type="match status" value="1"/>
</dbReference>
<dbReference type="InterPro" id="IPR050708">
    <property type="entry name" value="T6SS_VgrG/RHS"/>
</dbReference>
<dbReference type="PANTHER" id="PTHR32305:SF15">
    <property type="entry name" value="PROTEIN RHSA-RELATED"/>
    <property type="match status" value="1"/>
</dbReference>
<feature type="domain" description="DUF6531" evidence="3">
    <location>
        <begin position="155"/>
        <end position="219"/>
    </location>
</feature>
<dbReference type="InterPro" id="IPR031325">
    <property type="entry name" value="RHS_repeat"/>
</dbReference>
<reference evidence="4 5" key="1">
    <citation type="submission" date="2018-07" db="EMBL/GenBank/DDBJ databases">
        <title>Dyella tabacisoli L4-6T, whole genome shotgun sequence.</title>
        <authorList>
            <person name="Zhou X.-K."/>
            <person name="Li W.-J."/>
            <person name="Duan Y.-Q."/>
        </authorList>
    </citation>
    <scope>NUCLEOTIDE SEQUENCE [LARGE SCALE GENOMIC DNA]</scope>
    <source>
        <strain evidence="4 5">L4-6</strain>
    </source>
</reference>